<dbReference type="PANTHER" id="PTHR14097:SF9">
    <property type="entry name" value="EPIMERASE, PUTATIVE (AFU_ORTHOLOGUE AFUA_8G07320)-RELATED"/>
    <property type="match status" value="1"/>
</dbReference>
<gene>
    <name evidence="1" type="ORF">QQS21_011988</name>
</gene>
<dbReference type="EMBL" id="JASWJB010000453">
    <property type="protein sequence ID" value="KAK2590326.1"/>
    <property type="molecule type" value="Genomic_DNA"/>
</dbReference>
<sequence>MKVIVTGATGRAGKVVVNNCLDNDRITKVVILTRTGISGDIESHPKVDLVMHQDFTQYSDYLIQRLQGAEACIWAIGVRPEQAKSDKLMHRSIGVDLPIMAANILCEKLADKTPNGAKFRFVYCSPKHTEKSKKTLMFATDTRKLANDLEKGIGDVVHAHKSSFEAYTLRPASFAVSDHPQPAATPTPTSKKLVHGLGNSSATFIEPSRVGKAMVMIACDGWKEKVIENESILKLSG</sequence>
<evidence type="ECO:0000313" key="1">
    <source>
        <dbReference type="EMBL" id="KAK2590326.1"/>
    </source>
</evidence>
<evidence type="ECO:0000313" key="2">
    <source>
        <dbReference type="Proteomes" id="UP001251528"/>
    </source>
</evidence>
<accession>A0AAJ0CCA1</accession>
<keyword evidence="2" id="KW-1185">Reference proteome</keyword>
<name>A0AAJ0CCA1_9HYPO</name>
<dbReference type="SUPFAM" id="SSF51735">
    <property type="entry name" value="NAD(P)-binding Rossmann-fold domains"/>
    <property type="match status" value="1"/>
</dbReference>
<evidence type="ECO:0008006" key="3">
    <source>
        <dbReference type="Google" id="ProtNLM"/>
    </source>
</evidence>
<reference evidence="1" key="1">
    <citation type="submission" date="2023-06" db="EMBL/GenBank/DDBJ databases">
        <title>Conoideocrella luteorostrata (Hypocreales: Clavicipitaceae), a potential biocontrol fungus for elongate hemlock scale in United States Christmas tree production areas.</title>
        <authorList>
            <person name="Barrett H."/>
            <person name="Lovett B."/>
            <person name="Macias A.M."/>
            <person name="Stajich J.E."/>
            <person name="Kasson M.T."/>
        </authorList>
    </citation>
    <scope>NUCLEOTIDE SEQUENCE</scope>
    <source>
        <strain evidence="1">ARSEF 14590</strain>
    </source>
</reference>
<proteinExistence type="predicted"/>
<protein>
    <recommendedName>
        <fullName evidence="3">NAD(P)-binding domain-containing protein</fullName>
    </recommendedName>
</protein>
<dbReference type="PANTHER" id="PTHR14097">
    <property type="entry name" value="OXIDOREDUCTASE HTATIP2"/>
    <property type="match status" value="1"/>
</dbReference>
<organism evidence="1 2">
    <name type="scientific">Conoideocrella luteorostrata</name>
    <dbReference type="NCBI Taxonomy" id="1105319"/>
    <lineage>
        <taxon>Eukaryota</taxon>
        <taxon>Fungi</taxon>
        <taxon>Dikarya</taxon>
        <taxon>Ascomycota</taxon>
        <taxon>Pezizomycotina</taxon>
        <taxon>Sordariomycetes</taxon>
        <taxon>Hypocreomycetidae</taxon>
        <taxon>Hypocreales</taxon>
        <taxon>Clavicipitaceae</taxon>
        <taxon>Conoideocrella</taxon>
    </lineage>
</organism>
<dbReference type="Proteomes" id="UP001251528">
    <property type="component" value="Unassembled WGS sequence"/>
</dbReference>
<dbReference type="AlphaFoldDB" id="A0AAJ0CCA1"/>
<dbReference type="InterPro" id="IPR036291">
    <property type="entry name" value="NAD(P)-bd_dom_sf"/>
</dbReference>
<dbReference type="Gene3D" id="3.40.50.720">
    <property type="entry name" value="NAD(P)-binding Rossmann-like Domain"/>
    <property type="match status" value="1"/>
</dbReference>
<comment type="caution">
    <text evidence="1">The sequence shown here is derived from an EMBL/GenBank/DDBJ whole genome shotgun (WGS) entry which is preliminary data.</text>
</comment>